<name>A0ABT8DU50_9BURK</name>
<gene>
    <name evidence="1" type="ORF">QWJ38_09700</name>
</gene>
<reference evidence="1 2" key="1">
    <citation type="submission" date="2023-06" db="EMBL/GenBank/DDBJ databases">
        <title>Pelomonas sp. PFR6 16S ribosomal RNA gene Genome sequencing and assembly.</title>
        <authorList>
            <person name="Woo H."/>
        </authorList>
    </citation>
    <scope>NUCLEOTIDE SEQUENCE [LARGE SCALE GENOMIC DNA]</scope>
    <source>
        <strain evidence="1 2">PFR6</strain>
    </source>
</reference>
<dbReference type="PROSITE" id="PS51257">
    <property type="entry name" value="PROKAR_LIPOPROTEIN"/>
    <property type="match status" value="1"/>
</dbReference>
<dbReference type="Proteomes" id="UP001228044">
    <property type="component" value="Unassembled WGS sequence"/>
</dbReference>
<dbReference type="RefSeq" id="WP_290358842.1">
    <property type="nucleotide sequence ID" value="NZ_JAUHHC010000002.1"/>
</dbReference>
<accession>A0ABT8DU50</accession>
<protein>
    <submittedName>
        <fullName evidence="1">Uncharacterized protein</fullName>
    </submittedName>
</protein>
<comment type="caution">
    <text evidence="1">The sequence shown here is derived from an EMBL/GenBank/DDBJ whole genome shotgun (WGS) entry which is preliminary data.</text>
</comment>
<evidence type="ECO:0000313" key="2">
    <source>
        <dbReference type="Proteomes" id="UP001228044"/>
    </source>
</evidence>
<proteinExistence type="predicted"/>
<dbReference type="EMBL" id="JAUHHC010000002">
    <property type="protein sequence ID" value="MDN3920550.1"/>
    <property type="molecule type" value="Genomic_DNA"/>
</dbReference>
<sequence length="273" mass="27735">MKNLLAGMAIIAYGLTGCGGGGGDSGGASSTTSNAANQGNSLDIQAVGHYKAKNTAGKLPIFEDIIVAPSGKFAIYYEDAFSSSRGFVDGMVSGATGQFTGTMTDFAQTGVFAGSISGQYRQGVGLSGTAIYAVGSAPFDASFVEYMTASTGTTDAVGTWNGSDEVRRALVVTIDSSSSVKITLSASCQFTGTLKFSDGANTAQIATLTGSSSGTGCRFGDSGLTGLLTVTRPIAGGYVTLRGHAVRTDRKDGFYFTSTRCPSGKTVEVITSC</sequence>
<evidence type="ECO:0000313" key="1">
    <source>
        <dbReference type="EMBL" id="MDN3920550.1"/>
    </source>
</evidence>
<keyword evidence="2" id="KW-1185">Reference proteome</keyword>
<organism evidence="1 2">
    <name type="scientific">Roseateles violae</name>
    <dbReference type="NCBI Taxonomy" id="3058042"/>
    <lineage>
        <taxon>Bacteria</taxon>
        <taxon>Pseudomonadati</taxon>
        <taxon>Pseudomonadota</taxon>
        <taxon>Betaproteobacteria</taxon>
        <taxon>Burkholderiales</taxon>
        <taxon>Sphaerotilaceae</taxon>
        <taxon>Roseateles</taxon>
    </lineage>
</organism>